<reference evidence="2 3" key="1">
    <citation type="submission" date="2016-09" db="EMBL/GenBank/DDBJ databases">
        <title>Pseudonocardia autotrophica DSM535, a candidate organism with high potential of specific P450 cytochromes.</title>
        <authorList>
            <person name="Grumaz C."/>
            <person name="Vainshtein Y."/>
            <person name="Kirstahler P."/>
            <person name="Sohn K."/>
        </authorList>
    </citation>
    <scope>NUCLEOTIDE SEQUENCE [LARGE SCALE GENOMIC DNA]</scope>
    <source>
        <strain evidence="2 3">DSM 535</strain>
    </source>
</reference>
<feature type="repeat" description="TPR" evidence="1">
    <location>
        <begin position="211"/>
        <end position="244"/>
    </location>
</feature>
<accession>A0A1Y2N330</accession>
<sequence>MNAARPRADYAEVARLLPSLVPDLHAHLPGPHRAPALSGLVDAYTAARVAAKALAGPDLAQVASRHISDAAAALSGPEWEGLAAWSRVQAIAQASRSRAYAVATRTATEIGGCLDQGPVAQVYGSLHLTASLAAMALGRPDTAQDHVAEAAEVAARAGVVGPGHGRLWFGTAQVDIWRTTLAVEQGEPARAVEIARGIDPSAMPESPSRQSSWWTDVGRALAMQRRSEDAVRAFMRAESLAPQRLRSDVFAREVTADLLRRARREAGGRELRGLAFRMGMAA</sequence>
<dbReference type="STRING" id="2074.BG845_01901"/>
<dbReference type="RefSeq" id="WP_085912177.1">
    <property type="nucleotide sequence ID" value="NZ_AP018920.1"/>
</dbReference>
<dbReference type="SUPFAM" id="SSF48452">
    <property type="entry name" value="TPR-like"/>
    <property type="match status" value="1"/>
</dbReference>
<dbReference type="PROSITE" id="PS50005">
    <property type="entry name" value="TPR"/>
    <property type="match status" value="1"/>
</dbReference>
<dbReference type="Gene3D" id="1.25.40.10">
    <property type="entry name" value="Tetratricopeptide repeat domain"/>
    <property type="match status" value="1"/>
</dbReference>
<dbReference type="Proteomes" id="UP000194360">
    <property type="component" value="Unassembled WGS sequence"/>
</dbReference>
<keyword evidence="3" id="KW-1185">Reference proteome</keyword>
<evidence type="ECO:0000313" key="2">
    <source>
        <dbReference type="EMBL" id="OSY41872.1"/>
    </source>
</evidence>
<organism evidence="2 3">
    <name type="scientific">Pseudonocardia autotrophica</name>
    <name type="common">Amycolata autotrophica</name>
    <name type="synonym">Nocardia autotrophica</name>
    <dbReference type="NCBI Taxonomy" id="2074"/>
    <lineage>
        <taxon>Bacteria</taxon>
        <taxon>Bacillati</taxon>
        <taxon>Actinomycetota</taxon>
        <taxon>Actinomycetes</taxon>
        <taxon>Pseudonocardiales</taxon>
        <taxon>Pseudonocardiaceae</taxon>
        <taxon>Pseudonocardia</taxon>
    </lineage>
</organism>
<name>A0A1Y2N330_PSEAH</name>
<dbReference type="EMBL" id="MIGB01000007">
    <property type="protein sequence ID" value="OSY41872.1"/>
    <property type="molecule type" value="Genomic_DNA"/>
</dbReference>
<protein>
    <submittedName>
        <fullName evidence="2">Uncharacterized protein</fullName>
    </submittedName>
</protein>
<dbReference type="OrthoDB" id="4516646at2"/>
<comment type="caution">
    <text evidence="2">The sequence shown here is derived from an EMBL/GenBank/DDBJ whole genome shotgun (WGS) entry which is preliminary data.</text>
</comment>
<evidence type="ECO:0000256" key="1">
    <source>
        <dbReference type="PROSITE-ProRule" id="PRU00339"/>
    </source>
</evidence>
<gene>
    <name evidence="2" type="ORF">BG845_01901</name>
</gene>
<dbReference type="InterPro" id="IPR019734">
    <property type="entry name" value="TPR_rpt"/>
</dbReference>
<dbReference type="AlphaFoldDB" id="A0A1Y2N330"/>
<proteinExistence type="predicted"/>
<keyword evidence="1" id="KW-0802">TPR repeat</keyword>
<dbReference type="InterPro" id="IPR011990">
    <property type="entry name" value="TPR-like_helical_dom_sf"/>
</dbReference>
<evidence type="ECO:0000313" key="3">
    <source>
        <dbReference type="Proteomes" id="UP000194360"/>
    </source>
</evidence>